<accession>A0A1X7VK18</accession>
<reference evidence="2" key="1">
    <citation type="submission" date="2017-05" db="UniProtKB">
        <authorList>
            <consortium name="EnsemblMetazoa"/>
        </authorList>
    </citation>
    <scope>IDENTIFICATION</scope>
</reference>
<dbReference type="InParanoid" id="A0A1X7VK18"/>
<name>A0A1X7VK18_AMPQE</name>
<proteinExistence type="predicted"/>
<organism evidence="2">
    <name type="scientific">Amphimedon queenslandica</name>
    <name type="common">Sponge</name>
    <dbReference type="NCBI Taxonomy" id="400682"/>
    <lineage>
        <taxon>Eukaryota</taxon>
        <taxon>Metazoa</taxon>
        <taxon>Porifera</taxon>
        <taxon>Demospongiae</taxon>
        <taxon>Heteroscleromorpha</taxon>
        <taxon>Haplosclerida</taxon>
        <taxon>Niphatidae</taxon>
        <taxon>Amphimedon</taxon>
    </lineage>
</organism>
<evidence type="ECO:0000313" key="2">
    <source>
        <dbReference type="EnsemblMetazoa" id="Aqu2.1.40160_001"/>
    </source>
</evidence>
<feature type="transmembrane region" description="Helical" evidence="1">
    <location>
        <begin position="44"/>
        <end position="64"/>
    </location>
</feature>
<sequence>MCDVLKNGFSPVWNEVNDLIKRPQMKFDDTNYDLKFIFGGDYEFLLLILGFNATHAKFSCIYCIKKDKRFDTTIPNTKLHKQEHCINHYLR</sequence>
<dbReference type="EnsemblMetazoa" id="Aqu2.1.40160_001">
    <property type="protein sequence ID" value="Aqu2.1.40160_001"/>
    <property type="gene ID" value="Aqu2.1.40160"/>
</dbReference>
<evidence type="ECO:0000256" key="1">
    <source>
        <dbReference type="SAM" id="Phobius"/>
    </source>
</evidence>
<keyword evidence="1" id="KW-1133">Transmembrane helix</keyword>
<keyword evidence="1" id="KW-0472">Membrane</keyword>
<keyword evidence="1" id="KW-0812">Transmembrane</keyword>
<dbReference type="AlphaFoldDB" id="A0A1X7VK18"/>
<protein>
    <submittedName>
        <fullName evidence="2">Uncharacterized protein</fullName>
    </submittedName>
</protein>